<dbReference type="AlphaFoldDB" id="A0A086CHZ2"/>
<sequence>MNRLSKFFQVVSSLLIGVFLFSGSICLLAYIIFYKMSVTPNKPIFIEENSYDQIDSKTNIF</sequence>
<evidence type="ECO:0000256" key="1">
    <source>
        <dbReference type="SAM" id="Phobius"/>
    </source>
</evidence>
<keyword evidence="1" id="KW-0472">Membrane</keyword>
<protein>
    <submittedName>
        <fullName evidence="2">Uncharacterized protein</fullName>
    </submittedName>
</protein>
<evidence type="ECO:0000313" key="3">
    <source>
        <dbReference type="Proteomes" id="UP000028922"/>
    </source>
</evidence>
<evidence type="ECO:0000313" key="2">
    <source>
        <dbReference type="EMBL" id="KFF41806.1"/>
    </source>
</evidence>
<dbReference type="Proteomes" id="UP000028922">
    <property type="component" value="Unassembled WGS sequence"/>
</dbReference>
<keyword evidence="1" id="KW-1133">Transmembrane helix</keyword>
<dbReference type="EMBL" id="JPSP01000003">
    <property type="protein sequence ID" value="KFF41806.1"/>
    <property type="molecule type" value="Genomic_DNA"/>
</dbReference>
<reference evidence="2 3" key="1">
    <citation type="submission" date="2014-08" db="EMBL/GenBank/DDBJ databases">
        <title>Comparative genomics reveals surprising divergence of two closely related strains of uncultivated UCYN-A cyanobacteria.</title>
        <authorList>
            <person name="Bombar D."/>
            <person name="Heller P."/>
            <person name="Sanchez-Baracaldo P."/>
            <person name="Carter B.J."/>
            <person name="Zert J.P."/>
        </authorList>
    </citation>
    <scope>NUCLEOTIDE SEQUENCE [LARGE SCALE GENOMIC DNA]</scope>
</reference>
<name>A0A086CHZ2_9CHRO</name>
<gene>
    <name evidence="2" type="ORF">ucyna2_00435</name>
</gene>
<organism evidence="2 3">
    <name type="scientific">Candidatus Atelocyanobacterium thalassa isolate SIO64986</name>
    <dbReference type="NCBI Taxonomy" id="1527444"/>
    <lineage>
        <taxon>Bacteria</taxon>
        <taxon>Bacillati</taxon>
        <taxon>Cyanobacteriota</taxon>
        <taxon>Cyanophyceae</taxon>
        <taxon>Oscillatoriophycideae</taxon>
        <taxon>Chroococcales</taxon>
        <taxon>Aphanothecaceae</taxon>
        <taxon>Candidatus Atelocyanobacterium</taxon>
        <taxon>Candidatus Atelocyanobacterium thalassae</taxon>
    </lineage>
</organism>
<feature type="transmembrane region" description="Helical" evidence="1">
    <location>
        <begin position="7"/>
        <end position="33"/>
    </location>
</feature>
<accession>A0A086CHZ2</accession>
<keyword evidence="1" id="KW-0812">Transmembrane</keyword>
<proteinExistence type="predicted"/>
<comment type="caution">
    <text evidence="2">The sequence shown here is derived from an EMBL/GenBank/DDBJ whole genome shotgun (WGS) entry which is preliminary data.</text>
</comment>